<name>A0AA97FD29_9EURY</name>
<organism evidence="1 2">
    <name type="scientific">Methanochimaera problematica</name>
    <dbReference type="NCBI Taxonomy" id="2609417"/>
    <lineage>
        <taxon>Archaea</taxon>
        <taxon>Methanobacteriati</taxon>
        <taxon>Methanobacteriota</taxon>
        <taxon>Stenosarchaea group</taxon>
        <taxon>Methanomicrobia</taxon>
        <taxon>Methanomicrobiales</taxon>
        <taxon>Methanomicrobiaceae</taxon>
        <taxon>Methanochimaera</taxon>
    </lineage>
</organism>
<dbReference type="RefSeq" id="WP_317136814.1">
    <property type="nucleotide sequence ID" value="NZ_CP043875.1"/>
</dbReference>
<evidence type="ECO:0000313" key="1">
    <source>
        <dbReference type="EMBL" id="WOF15246.1"/>
    </source>
</evidence>
<accession>A0AA97FD29</accession>
<reference evidence="1 2" key="1">
    <citation type="submission" date="2019-09" db="EMBL/GenBank/DDBJ databases">
        <title>The complete genome of Methanoplanus sp. FWC-SCC4.</title>
        <authorList>
            <person name="Chen S.-C."/>
            <person name="Zhou Y.-Z."/>
            <person name="Lai M.-C."/>
        </authorList>
    </citation>
    <scope>NUCLEOTIDE SEQUENCE [LARGE SCALE GENOMIC DNA]</scope>
    <source>
        <strain evidence="1 2">FWC-SCC4</strain>
    </source>
</reference>
<protein>
    <submittedName>
        <fullName evidence="1">Uncharacterized protein</fullName>
    </submittedName>
</protein>
<keyword evidence="2" id="KW-1185">Reference proteome</keyword>
<sequence>MKEEKYTLEGILELCGEMKHMEELLLYRSRKKKGASADEILNEVVNPTLEDFMFYLKYYMTDNIDKAELKRMVSGWIDAQMKKN</sequence>
<dbReference type="Proteomes" id="UP001301797">
    <property type="component" value="Chromosome"/>
</dbReference>
<evidence type="ECO:0000313" key="2">
    <source>
        <dbReference type="Proteomes" id="UP001301797"/>
    </source>
</evidence>
<dbReference type="KEGG" id="mefw:F1737_00405"/>
<dbReference type="EMBL" id="CP043875">
    <property type="protein sequence ID" value="WOF15246.1"/>
    <property type="molecule type" value="Genomic_DNA"/>
</dbReference>
<gene>
    <name evidence="1" type="ORF">F1737_00405</name>
</gene>
<dbReference type="AlphaFoldDB" id="A0AA97FD29"/>
<dbReference type="GeneID" id="85228584"/>
<proteinExistence type="predicted"/>